<dbReference type="GO" id="GO:0005783">
    <property type="term" value="C:endoplasmic reticulum"/>
    <property type="evidence" value="ECO:0007669"/>
    <property type="project" value="TreeGrafter"/>
</dbReference>
<evidence type="ECO:0000313" key="8">
    <source>
        <dbReference type="EMBL" id="CAD7649334.1"/>
    </source>
</evidence>
<dbReference type="OrthoDB" id="340608at2759"/>
<keyword evidence="4 7" id="KW-1133">Transmembrane helix</keyword>
<keyword evidence="3 7" id="KW-0812">Transmembrane</keyword>
<evidence type="ECO:0000256" key="3">
    <source>
        <dbReference type="ARBA" id="ARBA00022692"/>
    </source>
</evidence>
<evidence type="ECO:0000256" key="2">
    <source>
        <dbReference type="ARBA" id="ARBA00009457"/>
    </source>
</evidence>
<name>A0A7R9LWP5_9ACAR</name>
<evidence type="ECO:0008006" key="10">
    <source>
        <dbReference type="Google" id="ProtNLM"/>
    </source>
</evidence>
<dbReference type="PANTHER" id="PTHR10926">
    <property type="entry name" value="CELL CYCLE CONTROL PROTEIN 50"/>
    <property type="match status" value="1"/>
</dbReference>
<dbReference type="GO" id="GO:0005886">
    <property type="term" value="C:plasma membrane"/>
    <property type="evidence" value="ECO:0007669"/>
    <property type="project" value="TreeGrafter"/>
</dbReference>
<feature type="transmembrane region" description="Helical" evidence="7">
    <location>
        <begin position="39"/>
        <end position="66"/>
    </location>
</feature>
<dbReference type="PANTHER" id="PTHR10926:SF0">
    <property type="entry name" value="CDC50, ISOFORM A"/>
    <property type="match status" value="1"/>
</dbReference>
<dbReference type="Proteomes" id="UP000728032">
    <property type="component" value="Unassembled WGS sequence"/>
</dbReference>
<evidence type="ECO:0000256" key="4">
    <source>
        <dbReference type="ARBA" id="ARBA00022989"/>
    </source>
</evidence>
<keyword evidence="9" id="KW-1185">Reference proteome</keyword>
<protein>
    <recommendedName>
        <fullName evidence="10">Cell cycle control protein 50A</fullName>
    </recommendedName>
</protein>
<evidence type="ECO:0000256" key="6">
    <source>
        <dbReference type="PIRNR" id="PIRNR015840"/>
    </source>
</evidence>
<sequence>MRTKVRIINTKSSKDKFNEFLESTIKAFKQQQLPAWKPFFTCGTVLPSFFLLGIASVTIGVGLLFLSSRVQQFELDYTHCWPLYGMTSCAQRLEDNPDSEGCKCWYKFELNEDFESSVYIYYALTNYYQNHRMYENSMDSYQLSGKLQASSDCAPYQYKEIYGQLVPIVPCGIVGNTFFNDSFRIWRHDLISDLAQEVPLLFTGISWPSDQNMFHNPIEVVYSNFTNPPNWRHRHIWQLDPKNPNNNGLRNEALIVKVVYSNFTNPPNWRHRHIWQLDPKNPNNNGLRNEALIVWFRTAAFPEFRKLYARINHLIGSVYERSLPNGHYFLEISYNYPVIKFDGHKSLIISNTSWIGGRNSFLGIAYIIFGVIELIMTLCLLFIYKKYGMRYS</sequence>
<dbReference type="EMBL" id="OC918401">
    <property type="protein sequence ID" value="CAD7649334.1"/>
    <property type="molecule type" value="Genomic_DNA"/>
</dbReference>
<comment type="similarity">
    <text evidence="2 6">Belongs to the CDC50/LEM3 family.</text>
</comment>
<evidence type="ECO:0000313" key="9">
    <source>
        <dbReference type="Proteomes" id="UP000728032"/>
    </source>
</evidence>
<evidence type="ECO:0000256" key="1">
    <source>
        <dbReference type="ARBA" id="ARBA00004141"/>
    </source>
</evidence>
<feature type="transmembrane region" description="Helical" evidence="7">
    <location>
        <begin position="361"/>
        <end position="384"/>
    </location>
</feature>
<keyword evidence="5 6" id="KW-0472">Membrane</keyword>
<accession>A0A7R9LWP5</accession>
<evidence type="ECO:0000256" key="5">
    <source>
        <dbReference type="ARBA" id="ARBA00023136"/>
    </source>
</evidence>
<comment type="subcellular location">
    <subcellularLocation>
        <location evidence="1">Membrane</location>
        <topology evidence="1">Multi-pass membrane protein</topology>
    </subcellularLocation>
</comment>
<dbReference type="EMBL" id="CAJPVJ010003576">
    <property type="protein sequence ID" value="CAG2167736.1"/>
    <property type="molecule type" value="Genomic_DNA"/>
</dbReference>
<dbReference type="InterPro" id="IPR005045">
    <property type="entry name" value="CDC50/LEM3_fam"/>
</dbReference>
<dbReference type="Pfam" id="PF03381">
    <property type="entry name" value="CDC50"/>
    <property type="match status" value="2"/>
</dbReference>
<proteinExistence type="inferred from homology"/>
<dbReference type="AlphaFoldDB" id="A0A7R9LWP5"/>
<dbReference type="GO" id="GO:0005794">
    <property type="term" value="C:Golgi apparatus"/>
    <property type="evidence" value="ECO:0007669"/>
    <property type="project" value="TreeGrafter"/>
</dbReference>
<reference evidence="8" key="1">
    <citation type="submission" date="2020-11" db="EMBL/GenBank/DDBJ databases">
        <authorList>
            <person name="Tran Van P."/>
        </authorList>
    </citation>
    <scope>NUCLEOTIDE SEQUENCE</scope>
</reference>
<evidence type="ECO:0000256" key="7">
    <source>
        <dbReference type="SAM" id="Phobius"/>
    </source>
</evidence>
<organism evidence="8">
    <name type="scientific">Oppiella nova</name>
    <dbReference type="NCBI Taxonomy" id="334625"/>
    <lineage>
        <taxon>Eukaryota</taxon>
        <taxon>Metazoa</taxon>
        <taxon>Ecdysozoa</taxon>
        <taxon>Arthropoda</taxon>
        <taxon>Chelicerata</taxon>
        <taxon>Arachnida</taxon>
        <taxon>Acari</taxon>
        <taxon>Acariformes</taxon>
        <taxon>Sarcoptiformes</taxon>
        <taxon>Oribatida</taxon>
        <taxon>Brachypylina</taxon>
        <taxon>Oppioidea</taxon>
        <taxon>Oppiidae</taxon>
        <taxon>Oppiella</taxon>
    </lineage>
</organism>
<gene>
    <name evidence="8" type="ORF">ONB1V03_LOCUS7233</name>
</gene>
<dbReference type="PIRSF" id="PIRSF015840">
    <property type="entry name" value="DUF284_TM_euk"/>
    <property type="match status" value="1"/>
</dbReference>